<dbReference type="KEGG" id="tva:5468619"/>
<dbReference type="EMBL" id="DS113180">
    <property type="protein sequence ID" value="EAY23060.1"/>
    <property type="molecule type" value="Genomic_DNA"/>
</dbReference>
<accession>A2D934</accession>
<dbReference type="SMR" id="A2D934"/>
<dbReference type="VEuPathDB" id="TrichDB:TVAG_182960"/>
<reference evidence="3" key="1">
    <citation type="submission" date="2006-10" db="EMBL/GenBank/DDBJ databases">
        <authorList>
            <person name="Amadeo P."/>
            <person name="Zhao Q."/>
            <person name="Wortman J."/>
            <person name="Fraser-Liggett C."/>
            <person name="Carlton J."/>
        </authorList>
    </citation>
    <scope>NUCLEOTIDE SEQUENCE</scope>
    <source>
        <strain evidence="3">G3</strain>
    </source>
</reference>
<dbReference type="VEuPathDB" id="TrichDB:TVAGG3_0529560"/>
<evidence type="ECO:0000256" key="1">
    <source>
        <dbReference type="SAM" id="MobiDB-lite"/>
    </source>
</evidence>
<dbReference type="AlphaFoldDB" id="A2D934"/>
<reference evidence="3" key="2">
    <citation type="journal article" date="2007" name="Science">
        <title>Draft genome sequence of the sexually transmitted pathogen Trichomonas vaginalis.</title>
        <authorList>
            <person name="Carlton J.M."/>
            <person name="Hirt R.P."/>
            <person name="Silva J.C."/>
            <person name="Delcher A.L."/>
            <person name="Schatz M."/>
            <person name="Zhao Q."/>
            <person name="Wortman J.R."/>
            <person name="Bidwell S.L."/>
            <person name="Alsmark U.C.M."/>
            <person name="Besteiro S."/>
            <person name="Sicheritz-Ponten T."/>
            <person name="Noel C.J."/>
            <person name="Dacks J.B."/>
            <person name="Foster P.G."/>
            <person name="Simillion C."/>
            <person name="Van de Peer Y."/>
            <person name="Miranda-Saavedra D."/>
            <person name="Barton G.J."/>
            <person name="Westrop G.D."/>
            <person name="Mueller S."/>
            <person name="Dessi D."/>
            <person name="Fiori P.L."/>
            <person name="Ren Q."/>
            <person name="Paulsen I."/>
            <person name="Zhang H."/>
            <person name="Bastida-Corcuera F.D."/>
            <person name="Simoes-Barbosa A."/>
            <person name="Brown M.T."/>
            <person name="Hayes R.D."/>
            <person name="Mukherjee M."/>
            <person name="Okumura C.Y."/>
            <person name="Schneider R."/>
            <person name="Smith A.J."/>
            <person name="Vanacova S."/>
            <person name="Villalvazo M."/>
            <person name="Haas B.J."/>
            <person name="Pertea M."/>
            <person name="Feldblyum T.V."/>
            <person name="Utterback T.R."/>
            <person name="Shu C.L."/>
            <person name="Osoegawa K."/>
            <person name="de Jong P.J."/>
            <person name="Hrdy I."/>
            <person name="Horvathova L."/>
            <person name="Zubacova Z."/>
            <person name="Dolezal P."/>
            <person name="Malik S.B."/>
            <person name="Logsdon J.M. Jr."/>
            <person name="Henze K."/>
            <person name="Gupta A."/>
            <person name="Wang C.C."/>
            <person name="Dunne R.L."/>
            <person name="Upcroft J.A."/>
            <person name="Upcroft P."/>
            <person name="White O."/>
            <person name="Salzberg S.L."/>
            <person name="Tang P."/>
            <person name="Chiu C.-H."/>
            <person name="Lee Y.-S."/>
            <person name="Embley T.M."/>
            <person name="Coombs G.H."/>
            <person name="Mottram J.C."/>
            <person name="Tachezy J."/>
            <person name="Fraser-Liggett C.M."/>
            <person name="Johnson P.J."/>
        </authorList>
    </citation>
    <scope>NUCLEOTIDE SEQUENCE [LARGE SCALE GENOMIC DNA]</scope>
    <source>
        <strain evidence="3">G3</strain>
    </source>
</reference>
<sequence>MSNRTPTKRSSSKRQVSPPENKHQQKNSKRKEQQKQSEPEIVEQKPVEEVKEDLVVKPENIFSKYIIIPCYYEENPEPKNVELKFDINVDITESNELDALRIVLCDNEDIFFCMKSAFKKRDFEKIKNKERYNCKYEEIPGLLIQMLESFMKQEPDFLIYIEMHPQTCTMYIQQRTNLFIKELIHFQFEHVSEEESDLLAQQAYLLVRTRLLQKKEQLDIYMTALMKKNPDIYNDIQINGMDYIHTPEEKKRALEHFLEKDEKVAAGIAELERKNLGFTFKTNKKLMPLKDQDVEA</sequence>
<feature type="compositionally biased region" description="Basic residues" evidence="1">
    <location>
        <begin position="1"/>
        <end position="12"/>
    </location>
</feature>
<keyword evidence="4" id="KW-1185">Reference proteome</keyword>
<evidence type="ECO:0000259" key="2">
    <source>
        <dbReference type="Pfam" id="PF16531"/>
    </source>
</evidence>
<dbReference type="PANTHER" id="PTHR34230">
    <property type="entry name" value="ASSEMBLY ABNORMAL PROTEIN 6, PUTATIVE-RELATED"/>
    <property type="match status" value="1"/>
</dbReference>
<protein>
    <recommendedName>
        <fullName evidence="2">Spindle assembly abnormal protein 6 N-terminal domain-containing protein</fullName>
    </recommendedName>
</protein>
<proteinExistence type="predicted"/>
<dbReference type="Pfam" id="PF16531">
    <property type="entry name" value="SAS-6_N"/>
    <property type="match status" value="1"/>
</dbReference>
<name>A2D934_TRIV3</name>
<dbReference type="InParanoid" id="A2D934"/>
<dbReference type="Proteomes" id="UP000001542">
    <property type="component" value="Unassembled WGS sequence"/>
</dbReference>
<dbReference type="InterPro" id="IPR038558">
    <property type="entry name" value="SAS-6_N_sf"/>
</dbReference>
<gene>
    <name evidence="3" type="ORF">TVAG_182960</name>
</gene>
<feature type="compositionally biased region" description="Basic and acidic residues" evidence="1">
    <location>
        <begin position="30"/>
        <end position="44"/>
    </location>
</feature>
<feature type="domain" description="Spindle assembly abnormal protein 6 N-terminal" evidence="2">
    <location>
        <begin position="61"/>
        <end position="189"/>
    </location>
</feature>
<dbReference type="PANTHER" id="PTHR34230:SF2">
    <property type="entry name" value="SPINDLE ASSEMBLY ABNORMAL PROTEIN 6 N-TERMINAL DOMAIN-CONTAINING PROTEIN"/>
    <property type="match status" value="1"/>
</dbReference>
<feature type="region of interest" description="Disordered" evidence="1">
    <location>
        <begin position="1"/>
        <end position="44"/>
    </location>
</feature>
<organism evidence="3 4">
    <name type="scientific">Trichomonas vaginalis (strain ATCC PRA-98 / G3)</name>
    <dbReference type="NCBI Taxonomy" id="412133"/>
    <lineage>
        <taxon>Eukaryota</taxon>
        <taxon>Metamonada</taxon>
        <taxon>Parabasalia</taxon>
        <taxon>Trichomonadida</taxon>
        <taxon>Trichomonadidae</taxon>
        <taxon>Trichomonas</taxon>
    </lineage>
</organism>
<evidence type="ECO:0000313" key="4">
    <source>
        <dbReference type="Proteomes" id="UP000001542"/>
    </source>
</evidence>
<dbReference type="InterPro" id="IPR032396">
    <property type="entry name" value="SAS-6_N"/>
</dbReference>
<evidence type="ECO:0000313" key="3">
    <source>
        <dbReference type="EMBL" id="EAY23060.1"/>
    </source>
</evidence>
<dbReference type="Gene3D" id="2.170.210.20">
    <property type="entry name" value="Spindle assembly abnormal protein 6, N-terminal domain"/>
    <property type="match status" value="1"/>
</dbReference>
<dbReference type="RefSeq" id="XP_001584046.1">
    <property type="nucleotide sequence ID" value="XM_001583996.1"/>
</dbReference>